<evidence type="ECO:0000313" key="4">
    <source>
        <dbReference type="Proteomes" id="UP000001422"/>
    </source>
</evidence>
<dbReference type="AlphaFoldDB" id="Q7U540"/>
<dbReference type="HOGENOM" id="CLU_121964_0_0_3"/>
<sequence>MLRLVWLLPLALLQACAGSPVAEELQRSFESPELMATEAEAPIPEQPQVVDPTPIDRSQEVEVEQEAATKSDTDTNPDTDGDGIDVQQPISKSLQPPAPYRITIRLAGADPAAPAEAVTRALRQSEVVFSVERIERITP</sequence>
<keyword evidence="2" id="KW-0732">Signal</keyword>
<keyword evidence="4" id="KW-1185">Reference proteome</keyword>
<feature type="signal peptide" evidence="2">
    <location>
        <begin position="1"/>
        <end position="22"/>
    </location>
</feature>
<evidence type="ECO:0008006" key="5">
    <source>
        <dbReference type="Google" id="ProtNLM"/>
    </source>
</evidence>
<evidence type="ECO:0000313" key="3">
    <source>
        <dbReference type="EMBL" id="CAE08386.1"/>
    </source>
</evidence>
<evidence type="ECO:0000256" key="1">
    <source>
        <dbReference type="SAM" id="MobiDB-lite"/>
    </source>
</evidence>
<dbReference type="RefSeq" id="WP_011128729.1">
    <property type="nucleotide sequence ID" value="NC_005070.1"/>
</dbReference>
<organism evidence="3 4">
    <name type="scientific">Parasynechococcus marenigrum (strain WH8102)</name>
    <dbReference type="NCBI Taxonomy" id="84588"/>
    <lineage>
        <taxon>Bacteria</taxon>
        <taxon>Bacillati</taxon>
        <taxon>Cyanobacteriota</taxon>
        <taxon>Cyanophyceae</taxon>
        <taxon>Synechococcales</taxon>
        <taxon>Prochlorococcaceae</taxon>
        <taxon>Parasynechococcus</taxon>
        <taxon>Parasynechococcus marenigrum</taxon>
    </lineage>
</organism>
<dbReference type="PROSITE" id="PS51257">
    <property type="entry name" value="PROKAR_LIPOPROTEIN"/>
    <property type="match status" value="1"/>
</dbReference>
<dbReference type="STRING" id="84588.SYNW1871"/>
<accession>Q7U540</accession>
<dbReference type="Proteomes" id="UP000001422">
    <property type="component" value="Chromosome"/>
</dbReference>
<feature type="region of interest" description="Disordered" evidence="1">
    <location>
        <begin position="32"/>
        <end position="97"/>
    </location>
</feature>
<dbReference type="EMBL" id="BX569694">
    <property type="protein sequence ID" value="CAE08386.1"/>
    <property type="molecule type" value="Genomic_DNA"/>
</dbReference>
<feature type="chain" id="PRO_5004295159" description="SPOR domain-containing protein" evidence="2">
    <location>
        <begin position="23"/>
        <end position="139"/>
    </location>
</feature>
<gene>
    <name evidence="3" type="ordered locus">SYNW1871</name>
</gene>
<protein>
    <recommendedName>
        <fullName evidence="5">SPOR domain-containing protein</fullName>
    </recommendedName>
</protein>
<dbReference type="eggNOG" id="ENOG50344HK">
    <property type="taxonomic scope" value="Bacteria"/>
</dbReference>
<evidence type="ECO:0000256" key="2">
    <source>
        <dbReference type="SAM" id="SignalP"/>
    </source>
</evidence>
<proteinExistence type="predicted"/>
<reference evidence="3 4" key="1">
    <citation type="journal article" date="2003" name="Nature">
        <title>The genome of a motile marine Synechococcus.</title>
        <authorList>
            <person name="Palenik B."/>
            <person name="Brahamsha B."/>
            <person name="Larimer F."/>
            <person name="Land M."/>
            <person name="Hauser L."/>
            <person name="Chain P."/>
            <person name="Lamerdin J."/>
            <person name="Regala W."/>
            <person name="Allen E.A."/>
            <person name="McCarren J."/>
            <person name="Paulsen I."/>
            <person name="Dufresne A."/>
            <person name="Partensky F."/>
            <person name="Webb E."/>
            <person name="Waterbury J."/>
        </authorList>
    </citation>
    <scope>NUCLEOTIDE SEQUENCE [LARGE SCALE GENOMIC DNA]</scope>
    <source>
        <strain evidence="3 4">WH8102</strain>
    </source>
</reference>
<dbReference type="KEGG" id="syw:SYNW1871"/>
<name>Q7U540_PARMW</name>